<keyword evidence="1" id="KW-0812">Transmembrane</keyword>
<evidence type="ECO:0000256" key="1">
    <source>
        <dbReference type="SAM" id="Phobius"/>
    </source>
</evidence>
<dbReference type="EMBL" id="LN713926">
    <property type="protein sequence ID" value="CEK42085.1"/>
    <property type="molecule type" value="Genomic_DNA"/>
</dbReference>
<dbReference type="AlphaFoldDB" id="A0A0G4E4C3"/>
<organism evidence="2">
    <name type="scientific">Pseudomonas fluorescens (strain SBW25)</name>
    <dbReference type="NCBI Taxonomy" id="216595"/>
    <lineage>
        <taxon>Bacteria</taxon>
        <taxon>Pseudomonadati</taxon>
        <taxon>Pseudomonadota</taxon>
        <taxon>Gammaproteobacteria</taxon>
        <taxon>Pseudomonadales</taxon>
        <taxon>Pseudomonadaceae</taxon>
        <taxon>Pseudomonas</taxon>
    </lineage>
</organism>
<accession>A0A0G4E4C3</accession>
<gene>
    <name evidence="2" type="ORF">PQBR57_0132</name>
</gene>
<protein>
    <submittedName>
        <fullName evidence="2">Uncharacterized protein</fullName>
    </submittedName>
</protein>
<reference evidence="2" key="2">
    <citation type="submission" date="2015-06" db="EMBL/GenBank/DDBJ databases">
        <title>Environmentally co-occuring mercury resistance plasmids are genetically and phenotypically diverse and confer variable context-dependent fitness effects.</title>
        <authorList>
            <person name="Hall J.P.J."/>
            <person name="Harrison E."/>
            <person name="Lilley A.K."/>
            <person name="Paterson S."/>
            <person name="Spiers A.J."/>
            <person name="Brockhurst M.A."/>
        </authorList>
    </citation>
    <scope>NUCLEOTIDE SEQUENCE [LARGE SCALE GENOMIC DNA]</scope>
    <source>
        <strain evidence="2">SBW25</strain>
        <plasmid evidence="2">pQBR57</plasmid>
    </source>
</reference>
<name>A0A0G4E4C3_PSEFS</name>
<keyword evidence="1" id="KW-1133">Transmembrane helix</keyword>
<geneLocation type="plasmid" evidence="2">
    <name>pQBR57</name>
</geneLocation>
<evidence type="ECO:0000313" key="2">
    <source>
        <dbReference type="EMBL" id="CEK42085.1"/>
    </source>
</evidence>
<dbReference type="RefSeq" id="WP_192963289.1">
    <property type="nucleotide sequence ID" value="NZ_LN713926.1"/>
</dbReference>
<reference evidence="2" key="1">
    <citation type="submission" date="2014-12" db="EMBL/GenBank/DDBJ databases">
        <authorList>
            <person name="Hall J."/>
        </authorList>
    </citation>
    <scope>NUCLEOTIDE SEQUENCE [LARGE SCALE GENOMIC DNA]</scope>
    <source>
        <strain evidence="2">SBW25</strain>
        <plasmid evidence="2">pQBR57</plasmid>
    </source>
</reference>
<keyword evidence="1" id="KW-0472">Membrane</keyword>
<keyword evidence="2" id="KW-0614">Plasmid</keyword>
<feature type="transmembrane region" description="Helical" evidence="1">
    <location>
        <begin position="21"/>
        <end position="43"/>
    </location>
</feature>
<sequence>MIDWLTHILFNDMCGPAAVNWQGWMLLGGFFGGGGLFLGALIFNTNWFDHLD</sequence>
<proteinExistence type="predicted"/>